<dbReference type="PROSITE" id="PS51782">
    <property type="entry name" value="LYSM"/>
    <property type="match status" value="1"/>
</dbReference>
<name>A0ABU3ZPA4_9GAMM</name>
<comment type="caution">
    <text evidence="3">The sequence shown here is derived from an EMBL/GenBank/DDBJ whole genome shotgun (WGS) entry which is preliminary data.</text>
</comment>
<dbReference type="SUPFAM" id="SSF54106">
    <property type="entry name" value="LysM domain"/>
    <property type="match status" value="1"/>
</dbReference>
<feature type="chain" id="PRO_5045135920" evidence="1">
    <location>
        <begin position="29"/>
        <end position="368"/>
    </location>
</feature>
<proteinExistence type="predicted"/>
<dbReference type="PANTHER" id="PTHR34700:SF4">
    <property type="entry name" value="PHAGE-LIKE ELEMENT PBSX PROTEIN XKDP"/>
    <property type="match status" value="1"/>
</dbReference>
<dbReference type="RefSeq" id="WP_317524667.1">
    <property type="nucleotide sequence ID" value="NZ_JAWJZI010000017.1"/>
</dbReference>
<dbReference type="PANTHER" id="PTHR34700">
    <property type="entry name" value="POTASSIUM BINDING PROTEIN KBP"/>
    <property type="match status" value="1"/>
</dbReference>
<organism evidence="3 4">
    <name type="scientific">Photobacterium rosenbergii</name>
    <dbReference type="NCBI Taxonomy" id="294936"/>
    <lineage>
        <taxon>Bacteria</taxon>
        <taxon>Pseudomonadati</taxon>
        <taxon>Pseudomonadota</taxon>
        <taxon>Gammaproteobacteria</taxon>
        <taxon>Vibrionales</taxon>
        <taxon>Vibrionaceae</taxon>
        <taxon>Photobacterium</taxon>
    </lineage>
</organism>
<dbReference type="Pfam" id="PF01476">
    <property type="entry name" value="LysM"/>
    <property type="match status" value="1"/>
</dbReference>
<evidence type="ECO:0000256" key="1">
    <source>
        <dbReference type="SAM" id="SignalP"/>
    </source>
</evidence>
<dbReference type="InterPro" id="IPR018392">
    <property type="entry name" value="LysM"/>
</dbReference>
<dbReference type="InterPro" id="IPR036779">
    <property type="entry name" value="LysM_dom_sf"/>
</dbReference>
<keyword evidence="4" id="KW-1185">Reference proteome</keyword>
<reference evidence="3 4" key="1">
    <citation type="submission" date="2023-10" db="EMBL/GenBank/DDBJ databases">
        <title>Marine bacteria isolated from horseshoe crab.</title>
        <authorList>
            <person name="Cheng T.H."/>
        </authorList>
    </citation>
    <scope>NUCLEOTIDE SEQUENCE [LARGE SCALE GENOMIC DNA]</scope>
    <source>
        <strain evidence="3 4">HSC6</strain>
    </source>
</reference>
<protein>
    <submittedName>
        <fullName evidence="3">LysM domain-containing protein</fullName>
    </submittedName>
</protein>
<dbReference type="EMBL" id="JAWJZI010000017">
    <property type="protein sequence ID" value="MDV5171849.1"/>
    <property type="molecule type" value="Genomic_DNA"/>
</dbReference>
<dbReference type="Gene3D" id="3.10.350.10">
    <property type="entry name" value="LysM domain"/>
    <property type="match status" value="1"/>
</dbReference>
<gene>
    <name evidence="3" type="ORF">R2X38_22865</name>
</gene>
<dbReference type="Proteomes" id="UP001186452">
    <property type="component" value="Unassembled WGS sequence"/>
</dbReference>
<keyword evidence="1" id="KW-0732">Signal</keyword>
<dbReference type="SMART" id="SM00257">
    <property type="entry name" value="LysM"/>
    <property type="match status" value="1"/>
</dbReference>
<evidence type="ECO:0000313" key="3">
    <source>
        <dbReference type="EMBL" id="MDV5171849.1"/>
    </source>
</evidence>
<evidence type="ECO:0000259" key="2">
    <source>
        <dbReference type="PROSITE" id="PS51782"/>
    </source>
</evidence>
<dbReference type="CDD" id="cd00118">
    <property type="entry name" value="LysM"/>
    <property type="match status" value="1"/>
</dbReference>
<evidence type="ECO:0000313" key="4">
    <source>
        <dbReference type="Proteomes" id="UP001186452"/>
    </source>
</evidence>
<feature type="domain" description="LysM" evidence="2">
    <location>
        <begin position="39"/>
        <end position="88"/>
    </location>
</feature>
<accession>A0ABU3ZPA4</accession>
<feature type="signal peptide" evidence="1">
    <location>
        <begin position="1"/>
        <end position="28"/>
    </location>
</feature>
<sequence>MKILKTAMCQCGLIMAIAGISMGWQAQATELNVIEGAPSVYTVKKGDTLWDIAGHYLASPWRWPELWQSNRSTVADPHWIYPGDQLYLHFVDGQPRLLRKPHKHLSPKAIVTSKPMTTLPAQLLLPYLAEDKLLTSKEVQHLPHVIGDSRAQGYIPRGETIWVDMPLKKGDKWGIFRPKQQLQRELASGETTEVSILKEVARGEVVAVTETTSAVLLTDAKREVMPNDILLPAPLPPSMAAMSFIPSPYPEPTSAKVLAGLGGMAFIATHEVVVLDQGHLDGLAAGHVFQITRPGAKYMGEKGQYEYNKPDSPIMSFALSLSQSQQLQDTPVGEVMVIRPYEYFSLAVVTKAKEPFRVGAQLIPPYQG</sequence>
<dbReference type="InterPro" id="IPR052196">
    <property type="entry name" value="Bact_Kbp"/>
</dbReference>